<name>A0A2L0VDJ4_HETAV</name>
<organism evidence="6">
    <name type="scientific">Heterodera avenae</name>
    <name type="common">Cereal cyst nematode worm</name>
    <dbReference type="NCBI Taxonomy" id="34510"/>
    <lineage>
        <taxon>Eukaryota</taxon>
        <taxon>Metazoa</taxon>
        <taxon>Ecdysozoa</taxon>
        <taxon>Nematoda</taxon>
        <taxon>Chromadorea</taxon>
        <taxon>Rhabditida</taxon>
        <taxon>Tylenchina</taxon>
        <taxon>Tylenchomorpha</taxon>
        <taxon>Tylenchoidea</taxon>
        <taxon>Heteroderidae</taxon>
        <taxon>Heteroderinae</taxon>
        <taxon>Heterodera</taxon>
    </lineage>
</organism>
<protein>
    <submittedName>
        <fullName evidence="6">Putative effector protein</fullName>
    </submittedName>
</protein>
<dbReference type="InterPro" id="IPR038479">
    <property type="entry name" value="Transthyretin-like_sf"/>
</dbReference>
<dbReference type="PANTHER" id="PTHR21700:SF3">
    <property type="entry name" value="TRANSTHYRETIN-LIKE PROTEIN 5"/>
    <property type="match status" value="1"/>
</dbReference>
<sequence>MFIKVLFIYAIFVAIFGQTFCDILGREQSSGAKGYLTCEKKPAKNLKVKLYDDDRGIDADDLMGETKTNDEGYFEVIGYTSEYSTIDPKINIYHNCADGYKPCDRKFTIKIKDGYVSNGKKPSKLYDIGRIELEGGFSGETRDCLN</sequence>
<keyword evidence="4 5" id="KW-0732">Signal</keyword>
<dbReference type="AlphaFoldDB" id="A0A2L0VDJ4"/>
<proteinExistence type="inferred from homology"/>
<feature type="signal peptide" evidence="5">
    <location>
        <begin position="1"/>
        <end position="21"/>
    </location>
</feature>
<comment type="similarity">
    <text evidence="2">Belongs to the nematode transthyretin-like family.</text>
</comment>
<dbReference type="GO" id="GO:0005576">
    <property type="term" value="C:extracellular region"/>
    <property type="evidence" value="ECO:0007669"/>
    <property type="project" value="UniProtKB-SubCell"/>
</dbReference>
<feature type="chain" id="PRO_5014947329" evidence="5">
    <location>
        <begin position="22"/>
        <end position="146"/>
    </location>
</feature>
<dbReference type="Gene3D" id="2.60.40.3330">
    <property type="match status" value="1"/>
</dbReference>
<dbReference type="EMBL" id="MG525202">
    <property type="protein sequence ID" value="AVA09667.1"/>
    <property type="molecule type" value="Genomic_DNA"/>
</dbReference>
<evidence type="ECO:0000256" key="1">
    <source>
        <dbReference type="ARBA" id="ARBA00004613"/>
    </source>
</evidence>
<evidence type="ECO:0000256" key="4">
    <source>
        <dbReference type="ARBA" id="ARBA00022729"/>
    </source>
</evidence>
<evidence type="ECO:0000256" key="3">
    <source>
        <dbReference type="ARBA" id="ARBA00022525"/>
    </source>
</evidence>
<dbReference type="PANTHER" id="PTHR21700">
    <property type="entry name" value="TRANSTHYRETIN-LIKE FAMILY PROTEIN-RELATED"/>
    <property type="match status" value="1"/>
</dbReference>
<dbReference type="GO" id="GO:0009986">
    <property type="term" value="C:cell surface"/>
    <property type="evidence" value="ECO:0007669"/>
    <property type="project" value="InterPro"/>
</dbReference>
<comment type="subcellular location">
    <subcellularLocation>
        <location evidence="1">Secreted</location>
    </subcellularLocation>
</comment>
<dbReference type="InterPro" id="IPR001534">
    <property type="entry name" value="Transthyretin-like"/>
</dbReference>
<dbReference type="Pfam" id="PF01060">
    <property type="entry name" value="TTR-52"/>
    <property type="match status" value="1"/>
</dbReference>
<evidence type="ECO:0000256" key="2">
    <source>
        <dbReference type="ARBA" id="ARBA00010112"/>
    </source>
</evidence>
<accession>A0A2L0VDJ4</accession>
<evidence type="ECO:0000256" key="5">
    <source>
        <dbReference type="SAM" id="SignalP"/>
    </source>
</evidence>
<evidence type="ECO:0000313" key="6">
    <source>
        <dbReference type="EMBL" id="AVA09667.1"/>
    </source>
</evidence>
<reference evidence="6" key="1">
    <citation type="journal article" date="2018" name="Front. Plant Sci.">
        <title>Large-Scale Identification and Characterization of Heterodera avenae Putative Effectors Suppressing or Inducing Cell Death in Nicotiana benthamiana.</title>
        <authorList>
            <person name="Chen C."/>
            <person name="Chen Y."/>
            <person name="Jian H."/>
            <person name="Yang D."/>
            <person name="Dai Y."/>
            <person name="Pan L."/>
            <person name="Shi F."/>
            <person name="Yang S."/>
            <person name="Liu Q."/>
        </authorList>
    </citation>
    <scope>NUCLEOTIDE SEQUENCE</scope>
    <source>
        <strain evidence="6">Isotig12819</strain>
    </source>
</reference>
<keyword evidence="3" id="KW-0964">Secreted</keyword>